<keyword evidence="1" id="KW-1133">Transmembrane helix</keyword>
<reference evidence="3 5" key="2">
    <citation type="submission" date="2018-06" db="EMBL/GenBank/DDBJ databases">
        <authorList>
            <consortium name="Pathogen Informatics"/>
            <person name="Doyle S."/>
        </authorList>
    </citation>
    <scope>NUCLEOTIDE SEQUENCE [LARGE SCALE GENOMIC DNA]</scope>
    <source>
        <strain evidence="3 5">NCTC11460</strain>
    </source>
</reference>
<dbReference type="GeneID" id="79843207"/>
<keyword evidence="1" id="KW-0472">Membrane</keyword>
<dbReference type="Pfam" id="PF06912">
    <property type="entry name" value="DUF1275"/>
    <property type="match status" value="1"/>
</dbReference>
<feature type="transmembrane region" description="Helical" evidence="1">
    <location>
        <begin position="12"/>
        <end position="30"/>
    </location>
</feature>
<dbReference type="eggNOG" id="COG3619">
    <property type="taxonomic scope" value="Bacteria"/>
</dbReference>
<feature type="transmembrane region" description="Helical" evidence="1">
    <location>
        <begin position="89"/>
        <end position="109"/>
    </location>
</feature>
<evidence type="ECO:0000256" key="1">
    <source>
        <dbReference type="SAM" id="Phobius"/>
    </source>
</evidence>
<evidence type="ECO:0000313" key="4">
    <source>
        <dbReference type="Proteomes" id="UP000070326"/>
    </source>
</evidence>
<evidence type="ECO:0000313" key="5">
    <source>
        <dbReference type="Proteomes" id="UP000255101"/>
    </source>
</evidence>
<feature type="transmembrane region" description="Helical" evidence="1">
    <location>
        <begin position="197"/>
        <end position="215"/>
    </location>
</feature>
<dbReference type="PANTHER" id="PTHR37314">
    <property type="entry name" value="SLR0142 PROTEIN"/>
    <property type="match status" value="1"/>
</dbReference>
<dbReference type="InterPro" id="IPR010699">
    <property type="entry name" value="DUF1275"/>
</dbReference>
<reference evidence="2 4" key="1">
    <citation type="submission" date="2016-02" db="EMBL/GenBank/DDBJ databases">
        <authorList>
            <person name="Wen L."/>
            <person name="He K."/>
            <person name="Yang H."/>
        </authorList>
    </citation>
    <scope>NUCLEOTIDE SEQUENCE [LARGE SCALE GENOMIC DNA]</scope>
    <source>
        <strain evidence="2 4">MJR8628A</strain>
    </source>
</reference>
<feature type="transmembrane region" description="Helical" evidence="1">
    <location>
        <begin position="173"/>
        <end position="191"/>
    </location>
</feature>
<feature type="transmembrane region" description="Helical" evidence="1">
    <location>
        <begin position="59"/>
        <end position="77"/>
    </location>
</feature>
<gene>
    <name evidence="2" type="ORF">HMPREF3195_00997</name>
    <name evidence="3" type="ORF">NCTC11460_01689</name>
</gene>
<dbReference type="EMBL" id="LSQZ01000037">
    <property type="protein sequence ID" value="KXI12911.1"/>
    <property type="molecule type" value="Genomic_DNA"/>
</dbReference>
<dbReference type="Proteomes" id="UP000070326">
    <property type="component" value="Unassembled WGS sequence"/>
</dbReference>
<evidence type="ECO:0000313" key="2">
    <source>
        <dbReference type="EMBL" id="KXI12911.1"/>
    </source>
</evidence>
<dbReference type="EMBL" id="UGTB01000004">
    <property type="protein sequence ID" value="SUB61743.1"/>
    <property type="molecule type" value="Genomic_DNA"/>
</dbReference>
<accession>A0A135YU86</accession>
<dbReference type="Proteomes" id="UP000255101">
    <property type="component" value="Unassembled WGS sequence"/>
</dbReference>
<organism evidence="2 4">
    <name type="scientific">Peptostreptococcus anaerobius</name>
    <dbReference type="NCBI Taxonomy" id="1261"/>
    <lineage>
        <taxon>Bacteria</taxon>
        <taxon>Bacillati</taxon>
        <taxon>Bacillota</taxon>
        <taxon>Clostridia</taxon>
        <taxon>Peptostreptococcales</taxon>
        <taxon>Peptostreptococcaceae</taxon>
        <taxon>Peptostreptococcus</taxon>
    </lineage>
</organism>
<keyword evidence="1" id="KW-0812">Transmembrane</keyword>
<evidence type="ECO:0000313" key="3">
    <source>
        <dbReference type="EMBL" id="SUB61743.1"/>
    </source>
</evidence>
<name>A0A135YU86_9FIRM</name>
<dbReference type="PATRIC" id="fig|1261.3.peg.274"/>
<sequence>MTDKRQMSESVRVGMFLTLAGGFMDAYSYICRGKVFANAQTGNIVLLGQNLAEGNIHRALNYILPIFTFALGVYLCQRIQIKYKYTKKIHWRQIILAIEILFIIAIGFLSKNYDSPANMLISFVCGMQVIAFNKFHGNSYATTMCTGNLRSATTLLCKYHTSGDSDLLIRSRYYFLIILVFSLGAGFGALISRHMGLHSIWLVALLLSVGLVMMFKENIG</sequence>
<dbReference type="PANTHER" id="PTHR37314:SF4">
    <property type="entry name" value="UPF0700 TRANSMEMBRANE PROTEIN YOAK"/>
    <property type="match status" value="1"/>
</dbReference>
<protein>
    <submittedName>
        <fullName evidence="3">Predicted membrane protein</fullName>
    </submittedName>
</protein>
<dbReference type="RefSeq" id="WP_002844173.1">
    <property type="nucleotide sequence ID" value="NZ_CAMPYD010000019.1"/>
</dbReference>
<dbReference type="AlphaFoldDB" id="A0A135YU86"/>
<dbReference type="STRING" id="1261.HMPREF3195_00997"/>
<proteinExistence type="predicted"/>